<dbReference type="InterPro" id="IPR052519">
    <property type="entry name" value="Euk-type_GlcNAc_Kinase"/>
</dbReference>
<proteinExistence type="predicted"/>
<protein>
    <submittedName>
        <fullName evidence="2">BadF/BadG/BcrA/BcrD ATPase family protein</fullName>
    </submittedName>
</protein>
<dbReference type="PANTHER" id="PTHR43190">
    <property type="entry name" value="N-ACETYL-D-GLUCOSAMINE KINASE"/>
    <property type="match status" value="1"/>
</dbReference>
<dbReference type="SUPFAM" id="SSF53067">
    <property type="entry name" value="Actin-like ATPase domain"/>
    <property type="match status" value="2"/>
</dbReference>
<evidence type="ECO:0000313" key="2">
    <source>
        <dbReference type="EMBL" id="VZO36472.1"/>
    </source>
</evidence>
<dbReference type="InterPro" id="IPR002731">
    <property type="entry name" value="ATPase_BadF"/>
</dbReference>
<organism evidence="2 3">
    <name type="scientific">Occultella aeris</name>
    <dbReference type="NCBI Taxonomy" id="2761496"/>
    <lineage>
        <taxon>Bacteria</taxon>
        <taxon>Bacillati</taxon>
        <taxon>Actinomycetota</taxon>
        <taxon>Actinomycetes</taxon>
        <taxon>Micrococcales</taxon>
        <taxon>Ruaniaceae</taxon>
        <taxon>Occultella</taxon>
    </lineage>
</organism>
<dbReference type="Proteomes" id="UP000419743">
    <property type="component" value="Unassembled WGS sequence"/>
</dbReference>
<keyword evidence="3" id="KW-1185">Reference proteome</keyword>
<reference evidence="2 3" key="1">
    <citation type="submission" date="2019-11" db="EMBL/GenBank/DDBJ databases">
        <authorList>
            <person name="Criscuolo A."/>
        </authorList>
    </citation>
    <scope>NUCLEOTIDE SEQUENCE [LARGE SCALE GENOMIC DNA]</scope>
    <source>
        <strain evidence="2">CIP111667</strain>
    </source>
</reference>
<feature type="domain" description="ATPase BadF/BadG/BcrA/BcrD type" evidence="1">
    <location>
        <begin position="13"/>
        <end position="333"/>
    </location>
</feature>
<evidence type="ECO:0000313" key="3">
    <source>
        <dbReference type="Proteomes" id="UP000419743"/>
    </source>
</evidence>
<dbReference type="AlphaFoldDB" id="A0A7M4DHS9"/>
<evidence type="ECO:0000259" key="1">
    <source>
        <dbReference type="Pfam" id="PF01869"/>
    </source>
</evidence>
<dbReference type="PANTHER" id="PTHR43190:SF3">
    <property type="entry name" value="N-ACETYL-D-GLUCOSAMINE KINASE"/>
    <property type="match status" value="1"/>
</dbReference>
<dbReference type="InterPro" id="IPR043129">
    <property type="entry name" value="ATPase_NBD"/>
</dbReference>
<dbReference type="EMBL" id="CACRYJ010000022">
    <property type="protein sequence ID" value="VZO36472.1"/>
    <property type="molecule type" value="Genomic_DNA"/>
</dbReference>
<dbReference type="Gene3D" id="3.30.420.40">
    <property type="match status" value="2"/>
</dbReference>
<sequence>MSEGGPAPLQVLVGADIGGTSSKVAVGLAGGPVLSYATGPGGNIRSSPGSVRANLAQTLRAALADARVLEAGLGSAGSAGPIGVHEPGAGDGAAGAALGAAAGIEVSGLIGMAGAGTGAAPVPEALEAARGAWSDVGLPGEPRLRGDLAIAYAAAAQVPDGLLLLSGTGAVAARVRVPDARPGGDPWAGLEVTARCDGMGWILGDGGSAVWIGLAGLRAAAAHLDGRGPSTALTGAVLDWAGVADGVEARQGLIVAVHSMAASQYGGVAPLVANVAAAGDEVAGTIIEEAVAALVGTAQMVADPSPAEIVLAGSLLTTAGPVRDGVRAALATMFPAAPLRTAEVPVVGALRLAAAEAGWPVGGPADLAAGVRAVAQ</sequence>
<dbReference type="Pfam" id="PF01869">
    <property type="entry name" value="BcrAD_BadFG"/>
    <property type="match status" value="1"/>
</dbReference>
<comment type="caution">
    <text evidence="2">The sequence shown here is derived from an EMBL/GenBank/DDBJ whole genome shotgun (WGS) entry which is preliminary data.</text>
</comment>
<dbReference type="RefSeq" id="WP_156740493.1">
    <property type="nucleotide sequence ID" value="NZ_CACRYJ010000022.1"/>
</dbReference>
<name>A0A7M4DHS9_9MICO</name>
<accession>A0A7M4DHS9</accession>
<gene>
    <name evidence="2" type="ORF">HALOF300_01680</name>
</gene>